<evidence type="ECO:0000259" key="8">
    <source>
        <dbReference type="PROSITE" id="PS50893"/>
    </source>
</evidence>
<evidence type="ECO:0000256" key="2">
    <source>
        <dbReference type="ARBA" id="ARBA00022448"/>
    </source>
</evidence>
<evidence type="ECO:0000256" key="4">
    <source>
        <dbReference type="ARBA" id="ARBA00022840"/>
    </source>
</evidence>
<dbReference type="SUPFAM" id="SSF52540">
    <property type="entry name" value="P-loop containing nucleoside triphosphate hydrolases"/>
    <property type="match status" value="1"/>
</dbReference>
<reference evidence="9 10" key="1">
    <citation type="submission" date="2018-04" db="EMBL/GenBank/DDBJ databases">
        <title>Brenneria corticis sp.nov.</title>
        <authorList>
            <person name="Li Y."/>
        </authorList>
    </citation>
    <scope>NUCLEOTIDE SEQUENCE [LARGE SCALE GENOMIC DNA]</scope>
    <source>
        <strain evidence="9 10">CFCC 11842</strain>
    </source>
</reference>
<dbReference type="InterPro" id="IPR032823">
    <property type="entry name" value="BCA_ABC_TP_C"/>
</dbReference>
<keyword evidence="10" id="KW-1185">Reference proteome</keyword>
<proteinExistence type="inferred from homology"/>
<dbReference type="FunFam" id="3.40.50.300:FF:000421">
    <property type="entry name" value="Branched-chain amino acid ABC transporter ATP-binding protein"/>
    <property type="match status" value="1"/>
</dbReference>
<dbReference type="GO" id="GO:0016887">
    <property type="term" value="F:ATP hydrolysis activity"/>
    <property type="evidence" value="ECO:0007669"/>
    <property type="project" value="InterPro"/>
</dbReference>
<feature type="domain" description="ABC transporter" evidence="8">
    <location>
        <begin position="7"/>
        <end position="265"/>
    </location>
</feature>
<name>A0A2U1UCW6_9GAMM</name>
<dbReference type="GO" id="GO:1903806">
    <property type="term" value="P:L-isoleucine import across plasma membrane"/>
    <property type="evidence" value="ECO:0007669"/>
    <property type="project" value="TreeGrafter"/>
</dbReference>
<evidence type="ECO:0000256" key="7">
    <source>
        <dbReference type="ARBA" id="ARBA00042258"/>
    </source>
</evidence>
<dbReference type="AlphaFoldDB" id="A0A2U1UCW6"/>
<comment type="caution">
    <text evidence="9">The sequence shown here is derived from an EMBL/GenBank/DDBJ whole genome shotgun (WGS) entry which is preliminary data.</text>
</comment>
<dbReference type="SMART" id="SM00382">
    <property type="entry name" value="AAA"/>
    <property type="match status" value="1"/>
</dbReference>
<dbReference type="InterPro" id="IPR003439">
    <property type="entry name" value="ABC_transporter-like_ATP-bd"/>
</dbReference>
<dbReference type="GO" id="GO:0005886">
    <property type="term" value="C:plasma membrane"/>
    <property type="evidence" value="ECO:0007669"/>
    <property type="project" value="TreeGrafter"/>
</dbReference>
<evidence type="ECO:0000256" key="1">
    <source>
        <dbReference type="ARBA" id="ARBA00005417"/>
    </source>
</evidence>
<evidence type="ECO:0000256" key="5">
    <source>
        <dbReference type="ARBA" id="ARBA00022970"/>
    </source>
</evidence>
<keyword evidence="2" id="KW-0813">Transport</keyword>
<organism evidence="9 10">
    <name type="scientific">Brenneria corticis</name>
    <dbReference type="NCBI Taxonomy" id="2173106"/>
    <lineage>
        <taxon>Bacteria</taxon>
        <taxon>Pseudomonadati</taxon>
        <taxon>Pseudomonadota</taxon>
        <taxon>Gammaproteobacteria</taxon>
        <taxon>Enterobacterales</taxon>
        <taxon>Pectobacteriaceae</taxon>
        <taxon>Brenneria</taxon>
    </lineage>
</organism>
<dbReference type="Gene3D" id="3.40.50.300">
    <property type="entry name" value="P-loop containing nucleotide triphosphate hydrolases"/>
    <property type="match status" value="1"/>
</dbReference>
<evidence type="ECO:0000313" key="10">
    <source>
        <dbReference type="Proteomes" id="UP000296159"/>
    </source>
</evidence>
<dbReference type="EMBL" id="QDKH01000001">
    <property type="protein sequence ID" value="PWC19498.1"/>
    <property type="molecule type" value="Genomic_DNA"/>
</dbReference>
<accession>A0A2U1UCW6</accession>
<dbReference type="GO" id="GO:0015192">
    <property type="term" value="F:L-phenylalanine transmembrane transporter activity"/>
    <property type="evidence" value="ECO:0007669"/>
    <property type="project" value="TreeGrafter"/>
</dbReference>
<dbReference type="PANTHER" id="PTHR45772">
    <property type="entry name" value="CONSERVED COMPONENT OF ABC TRANSPORTER FOR NATURAL AMINO ACIDS-RELATED"/>
    <property type="match status" value="1"/>
</dbReference>
<dbReference type="GO" id="GO:0005524">
    <property type="term" value="F:ATP binding"/>
    <property type="evidence" value="ECO:0007669"/>
    <property type="project" value="UniProtKB-KW"/>
</dbReference>
<dbReference type="PANTHER" id="PTHR45772:SF11">
    <property type="entry name" value="HIGH-AFFINITY BRANCHED-CHAIN AMINO ACID TRANSPORT ATP-BINDING PROTEIN LIVG"/>
    <property type="match status" value="1"/>
</dbReference>
<dbReference type="GO" id="GO:1903805">
    <property type="term" value="P:L-valine import across plasma membrane"/>
    <property type="evidence" value="ECO:0007669"/>
    <property type="project" value="TreeGrafter"/>
</dbReference>
<dbReference type="Proteomes" id="UP000296159">
    <property type="component" value="Unassembled WGS sequence"/>
</dbReference>
<comment type="similarity">
    <text evidence="1">Belongs to the ABC transporter superfamily.</text>
</comment>
<dbReference type="Pfam" id="PF00005">
    <property type="entry name" value="ABC_tran"/>
    <property type="match status" value="1"/>
</dbReference>
<dbReference type="InterPro" id="IPR051120">
    <property type="entry name" value="ABC_AA/LPS_Transport"/>
</dbReference>
<keyword evidence="5" id="KW-0029">Amino-acid transport</keyword>
<protein>
    <recommendedName>
        <fullName evidence="6">High-affinity branched-chain amino acid transport ATP-binding protein LivG</fullName>
    </recommendedName>
    <alternativeName>
        <fullName evidence="7">LIV-I protein G</fullName>
    </alternativeName>
</protein>
<evidence type="ECO:0000256" key="6">
    <source>
        <dbReference type="ARBA" id="ARBA00041124"/>
    </source>
</evidence>
<dbReference type="InterPro" id="IPR003593">
    <property type="entry name" value="AAA+_ATPase"/>
</dbReference>
<dbReference type="GO" id="GO:0015188">
    <property type="term" value="F:L-isoleucine transmembrane transporter activity"/>
    <property type="evidence" value="ECO:0007669"/>
    <property type="project" value="TreeGrafter"/>
</dbReference>
<dbReference type="PROSITE" id="PS50893">
    <property type="entry name" value="ABC_TRANSPORTER_2"/>
    <property type="match status" value="1"/>
</dbReference>
<dbReference type="GO" id="GO:0005304">
    <property type="term" value="F:L-valine transmembrane transporter activity"/>
    <property type="evidence" value="ECO:0007669"/>
    <property type="project" value="TreeGrafter"/>
</dbReference>
<dbReference type="GO" id="GO:0042941">
    <property type="term" value="P:D-alanine transmembrane transport"/>
    <property type="evidence" value="ECO:0007669"/>
    <property type="project" value="TreeGrafter"/>
</dbReference>
<dbReference type="CDD" id="cd03219">
    <property type="entry name" value="ABC_Mj1267_LivG_branched"/>
    <property type="match status" value="1"/>
</dbReference>
<sequence>MEPAYLLEVSGLGMQFGGIKALTDVNFNVRRNAITALIGPNGAGKTTVFNCVTGFYRPTDGQIWLSTPRGISEVGALMRSILGGTHSVARAGIARTFQNIRLFKEMTVLENLVVAQHQQRNHNLLAGILSTPGYRNAEKRAIATACEWLERVGLLDSAGRLAGELPYGHQRRLEIARAMCTNPTLICLDEPAAGLNPRETAELAALIRRLRDEHGVTVLLIEHDMELVMNICDHIVVLSYGRVIDQGKPDHVANSPVVIEAYLGAPAEELHREEP</sequence>
<dbReference type="Pfam" id="PF12399">
    <property type="entry name" value="BCA_ABC_TP_C"/>
    <property type="match status" value="1"/>
</dbReference>
<dbReference type="InterPro" id="IPR027417">
    <property type="entry name" value="P-loop_NTPase"/>
</dbReference>
<keyword evidence="3" id="KW-0547">Nucleotide-binding</keyword>
<keyword evidence="4 9" id="KW-0067">ATP-binding</keyword>
<evidence type="ECO:0000313" key="9">
    <source>
        <dbReference type="EMBL" id="PWC19498.1"/>
    </source>
</evidence>
<evidence type="ECO:0000256" key="3">
    <source>
        <dbReference type="ARBA" id="ARBA00022741"/>
    </source>
</evidence>
<dbReference type="RefSeq" id="WP_136164570.1">
    <property type="nucleotide sequence ID" value="NZ_KZ819071.1"/>
</dbReference>
<dbReference type="GO" id="GO:0015808">
    <property type="term" value="P:L-alanine transport"/>
    <property type="evidence" value="ECO:0007669"/>
    <property type="project" value="TreeGrafter"/>
</dbReference>
<gene>
    <name evidence="9" type="ORF">DDT56_00520</name>
</gene>